<feature type="region of interest" description="Disordered" evidence="1">
    <location>
        <begin position="472"/>
        <end position="563"/>
    </location>
</feature>
<dbReference type="InterPro" id="IPR057066">
    <property type="entry name" value="Ig_ILCR1"/>
</dbReference>
<dbReference type="Proteomes" id="UP000218231">
    <property type="component" value="Unassembled WGS sequence"/>
</dbReference>
<evidence type="ECO:0000313" key="5">
    <source>
        <dbReference type="Proteomes" id="UP000218231"/>
    </source>
</evidence>
<organism evidence="4 5">
    <name type="scientific">Diploscapter pachys</name>
    <dbReference type="NCBI Taxonomy" id="2018661"/>
    <lineage>
        <taxon>Eukaryota</taxon>
        <taxon>Metazoa</taxon>
        <taxon>Ecdysozoa</taxon>
        <taxon>Nematoda</taxon>
        <taxon>Chromadorea</taxon>
        <taxon>Rhabditida</taxon>
        <taxon>Rhabditina</taxon>
        <taxon>Rhabditomorpha</taxon>
        <taxon>Rhabditoidea</taxon>
        <taxon>Rhabditidae</taxon>
        <taxon>Diploscapter</taxon>
    </lineage>
</organism>
<keyword evidence="2" id="KW-0812">Transmembrane</keyword>
<keyword evidence="5" id="KW-1185">Reference proteome</keyword>
<evidence type="ECO:0000313" key="4">
    <source>
        <dbReference type="EMBL" id="PAV80739.1"/>
    </source>
</evidence>
<reference evidence="4 5" key="1">
    <citation type="journal article" date="2017" name="Curr. Biol.">
        <title>Genome architecture and evolution of a unichromosomal asexual nematode.</title>
        <authorList>
            <person name="Fradin H."/>
            <person name="Zegar C."/>
            <person name="Gutwein M."/>
            <person name="Lucas J."/>
            <person name="Kovtun M."/>
            <person name="Corcoran D."/>
            <person name="Baugh L.R."/>
            <person name="Kiontke K."/>
            <person name="Gunsalus K."/>
            <person name="Fitch D.H."/>
            <person name="Piano F."/>
        </authorList>
    </citation>
    <scope>NUCLEOTIDE SEQUENCE [LARGE SCALE GENOMIC DNA]</scope>
    <source>
        <strain evidence="4">PF1309</strain>
    </source>
</reference>
<gene>
    <name evidence="4" type="ORF">WR25_03333</name>
</gene>
<dbReference type="EMBL" id="LIAE01007228">
    <property type="protein sequence ID" value="PAV80739.1"/>
    <property type="molecule type" value="Genomic_DNA"/>
</dbReference>
<proteinExistence type="predicted"/>
<accession>A0A2A2L3K6</accession>
<feature type="domain" description="ILCR1 Ig-like" evidence="3">
    <location>
        <begin position="133"/>
        <end position="234"/>
    </location>
</feature>
<dbReference type="Pfam" id="PF23608">
    <property type="entry name" value="Ig_ILCR1"/>
    <property type="match status" value="1"/>
</dbReference>
<feature type="transmembrane region" description="Helical" evidence="2">
    <location>
        <begin position="264"/>
        <end position="290"/>
    </location>
</feature>
<evidence type="ECO:0000256" key="1">
    <source>
        <dbReference type="SAM" id="MobiDB-lite"/>
    </source>
</evidence>
<feature type="compositionally biased region" description="Polar residues" evidence="1">
    <location>
        <begin position="537"/>
        <end position="557"/>
    </location>
</feature>
<evidence type="ECO:0000259" key="3">
    <source>
        <dbReference type="Pfam" id="PF23608"/>
    </source>
</evidence>
<dbReference type="AlphaFoldDB" id="A0A2A2L3K6"/>
<keyword evidence="2" id="KW-0472">Membrane</keyword>
<dbReference type="STRING" id="2018661.A0A2A2L3K6"/>
<name>A0A2A2L3K6_9BILA</name>
<comment type="caution">
    <text evidence="4">The sequence shown here is derived from an EMBL/GenBank/DDBJ whole genome shotgun (WGS) entry which is preliminary data.</text>
</comment>
<dbReference type="OrthoDB" id="5799198at2759"/>
<protein>
    <recommendedName>
        <fullName evidence="3">ILCR1 Ig-like domain-containing protein</fullName>
    </recommendedName>
</protein>
<feature type="compositionally biased region" description="Polar residues" evidence="1">
    <location>
        <begin position="515"/>
        <end position="527"/>
    </location>
</feature>
<sequence>MIQETDPKTLNLALRASIRWLLPYTYDPIKLPAPLEGFLIRVTPKLSISDPSGPTKTYLAKLGRPIHTLSENHSSIEFNIDSTNIFDFDTDYKVEISFYPEGLNGRNEIENEAFRSPPKNDVCGKETKDVARKWVPTFVELIAHEVTAEVEVSFYPAPKSLCINHYSLYIQSIKTAQILGYAMLNSTGKEKQLRYVFKNMPRQEKLMIKLLAAQPKNKPCICTDCHCITIKSDIFTIPQITYKELPNPTLPAISKNAVNKNGHLIFLTLLILFGLFLSLFILFLLVRFLAKKNRLLKKSVNILSINQNDQKPIIDLHEDCTYKYLILASPVNDIDINIVNHLANVIRNSQHTLLYDRFDTEKIDENVYRWYKNAISEADKILVVHCEASTQPLIHEDVMKDPFSMLSCKIADGSLSPLDKRVIHISLNKTIPFVYSEIIYNIPRDIHLLSEILEIPLNQDWLSLEKSCDESNSRRKNSANSINSLPLNHERGHGVEEEERDIVDAKEETFDSGMHSCNSQSTSSNDEMSTDSEERNSTSNSDSGVQITEPHTQNSRIPKNDQTKPLILNNYSFNFSQI</sequence>
<evidence type="ECO:0000256" key="2">
    <source>
        <dbReference type="SAM" id="Phobius"/>
    </source>
</evidence>
<keyword evidence="2" id="KW-1133">Transmembrane helix</keyword>